<evidence type="ECO:0000313" key="2">
    <source>
        <dbReference type="Proteomes" id="UP000829398"/>
    </source>
</evidence>
<proteinExistence type="predicted"/>
<organism evidence="1 2">
    <name type="scientific">Citrus sinensis</name>
    <name type="common">Sweet orange</name>
    <name type="synonym">Citrus aurantium var. sinensis</name>
    <dbReference type="NCBI Taxonomy" id="2711"/>
    <lineage>
        <taxon>Eukaryota</taxon>
        <taxon>Viridiplantae</taxon>
        <taxon>Streptophyta</taxon>
        <taxon>Embryophyta</taxon>
        <taxon>Tracheophyta</taxon>
        <taxon>Spermatophyta</taxon>
        <taxon>Magnoliopsida</taxon>
        <taxon>eudicotyledons</taxon>
        <taxon>Gunneridae</taxon>
        <taxon>Pentapetalae</taxon>
        <taxon>rosids</taxon>
        <taxon>malvids</taxon>
        <taxon>Sapindales</taxon>
        <taxon>Rutaceae</taxon>
        <taxon>Aurantioideae</taxon>
        <taxon>Citrus</taxon>
    </lineage>
</organism>
<keyword evidence="1" id="KW-0413">Isomerase</keyword>
<comment type="caution">
    <text evidence="1">The sequence shown here is derived from an EMBL/GenBank/DDBJ whole genome shotgun (WGS) entry which is preliminary data.</text>
</comment>
<sequence>MAAIISCNFVTPRLPTNRIQTTHYKCNNNNGRVLSRRLLPKCCVKNHNHSPFQKLKECAISIALAAGLITGVPAIADANINANINMAMPDVSVLISGPPIKDPGALLRYALPIDNKAVREVQKPLEDITDSLKIAGVKALDPVERNVRQASRTLKQGKSLIVEGLAESKKEHGMELLQKLEAGMDELQQIVEDRDRDAVAPKQKELLNYVGGVEEDMVDGFPYEVPEEYQSMPLLKGRATVDMKVKVKDNPNVDECVFRIVLDGYNAPVTAGNFVDLVERHFYDGMEIQRADGFVVQTGDPEGPAEGFIDPSTEKTRTIPLEIMVEGEKSPFYGATLEELGLYKAQTKLPFNAFGTMAMARDEFEDNSGSSQVFWLLKESELTPSNANILDGRYAVFGYVTENEGLLADVKVGDVIQSIQVVSGLENLVNPSYKIAA</sequence>
<protein>
    <submittedName>
        <fullName evidence="1">Peptidyl-prolyl cis-trans isomerase CYP38</fullName>
    </submittedName>
</protein>
<keyword evidence="2" id="KW-1185">Reference proteome</keyword>
<dbReference type="EMBL" id="CM039171">
    <property type="protein sequence ID" value="KAH9790623.1"/>
    <property type="molecule type" value="Genomic_DNA"/>
</dbReference>
<reference evidence="2" key="1">
    <citation type="journal article" date="2023" name="Hortic. Res.">
        <title>A chromosome-level phased genome enabling allele-level studies in sweet orange: a case study on citrus Huanglongbing tolerance.</title>
        <authorList>
            <person name="Wu B."/>
            <person name="Yu Q."/>
            <person name="Deng Z."/>
            <person name="Duan Y."/>
            <person name="Luo F."/>
            <person name="Gmitter F. Jr."/>
        </authorList>
    </citation>
    <scope>NUCLEOTIDE SEQUENCE [LARGE SCALE GENOMIC DNA]</scope>
    <source>
        <strain evidence="2">cv. Valencia</strain>
    </source>
</reference>
<evidence type="ECO:0000313" key="1">
    <source>
        <dbReference type="EMBL" id="KAH9790623.1"/>
    </source>
</evidence>
<dbReference type="Proteomes" id="UP000829398">
    <property type="component" value="Chromosome 2"/>
</dbReference>
<gene>
    <name evidence="1" type="ORF">KPL71_003468</name>
</gene>
<accession>A0ACB8MXK1</accession>
<name>A0ACB8MXK1_CITSI</name>